<dbReference type="SUPFAM" id="SSF53850">
    <property type="entry name" value="Periplasmic binding protein-like II"/>
    <property type="match status" value="1"/>
</dbReference>
<name>E1RCQ7_SEDSS</name>
<dbReference type="Gene3D" id="3.40.190.10">
    <property type="entry name" value="Periplasmic binding protein-like II"/>
    <property type="match status" value="1"/>
</dbReference>
<dbReference type="RefSeq" id="WP_013253601.1">
    <property type="nucleotide sequence ID" value="NC_014364.1"/>
</dbReference>
<dbReference type="Pfam" id="PF04069">
    <property type="entry name" value="OpuAC"/>
    <property type="match status" value="1"/>
</dbReference>
<dbReference type="Proteomes" id="UP000002318">
    <property type="component" value="Chromosome"/>
</dbReference>
<feature type="domain" description="ABC-type glycine betaine transport system substrate-binding" evidence="1">
    <location>
        <begin position="39"/>
        <end position="306"/>
    </location>
</feature>
<dbReference type="GO" id="GO:0043190">
    <property type="term" value="C:ATP-binding cassette (ABC) transporter complex"/>
    <property type="evidence" value="ECO:0007669"/>
    <property type="project" value="InterPro"/>
</dbReference>
<organism evidence="2 3">
    <name type="scientific">Sediminispirochaeta smaragdinae (strain DSM 11293 / JCM 15392 / SEBR 4228)</name>
    <name type="common">Spirochaeta smaragdinae</name>
    <dbReference type="NCBI Taxonomy" id="573413"/>
    <lineage>
        <taxon>Bacteria</taxon>
        <taxon>Pseudomonadati</taxon>
        <taxon>Spirochaetota</taxon>
        <taxon>Spirochaetia</taxon>
        <taxon>Spirochaetales</taxon>
        <taxon>Spirochaetaceae</taxon>
        <taxon>Sediminispirochaeta</taxon>
    </lineage>
</organism>
<dbReference type="STRING" id="573413.Spirs_1004"/>
<dbReference type="CDD" id="cd13528">
    <property type="entry name" value="PBP2_osmoprotectants"/>
    <property type="match status" value="1"/>
</dbReference>
<dbReference type="GO" id="GO:0022857">
    <property type="term" value="F:transmembrane transporter activity"/>
    <property type="evidence" value="ECO:0007669"/>
    <property type="project" value="InterPro"/>
</dbReference>
<protein>
    <submittedName>
        <fullName evidence="2">Substrate-binding region of ABC-type glycine betaine transport system</fullName>
    </submittedName>
</protein>
<proteinExistence type="predicted"/>
<dbReference type="EMBL" id="CP002116">
    <property type="protein sequence ID" value="ADK80137.1"/>
    <property type="molecule type" value="Genomic_DNA"/>
</dbReference>
<dbReference type="AlphaFoldDB" id="E1RCQ7"/>
<evidence type="ECO:0000313" key="2">
    <source>
        <dbReference type="EMBL" id="ADK80137.1"/>
    </source>
</evidence>
<dbReference type="KEGG" id="ssm:Spirs_1004"/>
<accession>E1RCQ7</accession>
<reference evidence="3" key="1">
    <citation type="journal article" date="2010" name="Stand. Genomic Sci.">
        <title>Complete genome sequence of Spirochaeta smaragdinae type strain (SEBR 4228).</title>
        <authorList>
            <person name="Mavromatis K."/>
            <person name="Yasawong M."/>
            <person name="Chertkov O."/>
            <person name="Lapidus A."/>
            <person name="Lucas S."/>
            <person name="Nolan M."/>
            <person name="Del Rio T.G."/>
            <person name="Tice H."/>
            <person name="Cheng J.F."/>
            <person name="Pitluck S."/>
            <person name="Liolios K."/>
            <person name="Ivanova N."/>
            <person name="Tapia R."/>
            <person name="Han C."/>
            <person name="Bruce D."/>
            <person name="Goodwin L."/>
            <person name="Pati A."/>
            <person name="Chen A."/>
            <person name="Palaniappan K."/>
            <person name="Land M."/>
            <person name="Hauser L."/>
            <person name="Chang Y.J."/>
            <person name="Jeffries C.D."/>
            <person name="Detter J.C."/>
            <person name="Rohde M."/>
            <person name="Brambilla E."/>
            <person name="Spring S."/>
            <person name="Goker M."/>
            <person name="Sikorski J."/>
            <person name="Woyke T."/>
            <person name="Bristow J."/>
            <person name="Eisen J.A."/>
            <person name="Markowitz V."/>
            <person name="Hugenholtz P."/>
            <person name="Klenk H.P."/>
            <person name="Kyrpides N.C."/>
        </authorList>
    </citation>
    <scope>NUCLEOTIDE SEQUENCE [LARGE SCALE GENOMIC DNA]</scope>
    <source>
        <strain evidence="3">DSM 11293 / JCM 15392 / SEBR 4228</strain>
    </source>
</reference>
<dbReference type="OrthoDB" id="9801163at2"/>
<evidence type="ECO:0000313" key="3">
    <source>
        <dbReference type="Proteomes" id="UP000002318"/>
    </source>
</evidence>
<dbReference type="HOGENOM" id="CLU_038355_1_0_12"/>
<sequence length="312" mass="35051">MRQKARIFAAFAIVVLTSAILFPGCAKKEEAGKEEQKGRVTVGAKNFTEQYIVGNMMAELLRNKGFEVKEQFGTGSKITRDGLETGQTDLYAEYTGTAWSVYLGHDTTITDPETLFAKVKEEDLADHNIVWLDRWELNNTYALAMKQDEAKELDIASIGNLASYVSKQPEALNFGIDQEFYERPDGFFKMAETYDFTVAKKQVKTMDVGLSYEALDRGQVDVAMVFATDGLLKKYGLRVLSDDKNFFPVYNLAVTVRKEVIDKHPEIADIMKPLAQLLDDTTMQGLNYRVDAEGLPAKMVAQEFLKDNGLIE</sequence>
<gene>
    <name evidence="2" type="ordered locus">Spirs_1004</name>
</gene>
<evidence type="ECO:0000259" key="1">
    <source>
        <dbReference type="Pfam" id="PF04069"/>
    </source>
</evidence>
<dbReference type="Gene3D" id="3.40.190.120">
    <property type="entry name" value="Osmoprotection protein (prox), domain 2"/>
    <property type="match status" value="1"/>
</dbReference>
<dbReference type="eggNOG" id="COG1732">
    <property type="taxonomic scope" value="Bacteria"/>
</dbReference>
<dbReference type="InterPro" id="IPR007210">
    <property type="entry name" value="ABC_Gly_betaine_transp_sub-bd"/>
</dbReference>
<keyword evidence="3" id="KW-1185">Reference proteome</keyword>